<dbReference type="EMBL" id="JACHEM010000002">
    <property type="protein sequence ID" value="MBB6434693.1"/>
    <property type="molecule type" value="Genomic_DNA"/>
</dbReference>
<evidence type="ECO:0008006" key="3">
    <source>
        <dbReference type="Google" id="ProtNLM"/>
    </source>
</evidence>
<dbReference type="SUPFAM" id="SSF50494">
    <property type="entry name" value="Trypsin-like serine proteases"/>
    <property type="match status" value="1"/>
</dbReference>
<evidence type="ECO:0000313" key="1">
    <source>
        <dbReference type="EMBL" id="MBB6434693.1"/>
    </source>
</evidence>
<protein>
    <recommendedName>
        <fullName evidence="3">Serine protease</fullName>
    </recommendedName>
</protein>
<accession>A0A7X0HEF7</accession>
<dbReference type="Gene3D" id="2.40.10.10">
    <property type="entry name" value="Trypsin-like serine proteases"/>
    <property type="match status" value="1"/>
</dbReference>
<dbReference type="InterPro" id="IPR043504">
    <property type="entry name" value="Peptidase_S1_PA_chymotrypsin"/>
</dbReference>
<proteinExistence type="predicted"/>
<dbReference type="InterPro" id="IPR009003">
    <property type="entry name" value="Peptidase_S1_PA"/>
</dbReference>
<keyword evidence="2" id="KW-1185">Reference proteome</keyword>
<comment type="caution">
    <text evidence="1">The sequence shown here is derived from an EMBL/GenBank/DDBJ whole genome shotgun (WGS) entry which is preliminary data.</text>
</comment>
<dbReference type="Proteomes" id="UP000540423">
    <property type="component" value="Unassembled WGS sequence"/>
</dbReference>
<gene>
    <name evidence="1" type="ORF">HNQ79_001141</name>
</gene>
<dbReference type="AlphaFoldDB" id="A0A7X0HEF7"/>
<evidence type="ECO:0000313" key="2">
    <source>
        <dbReference type="Proteomes" id="UP000540423"/>
    </source>
</evidence>
<sequence length="121" mass="13719">MPCSRPLARWAFAHRLKEAEWTWKDSLRYTPECDTIGGTSGSPVIDRRTGRVVAVNSTGNDDGERCTFSNPRQVDRRGRVTVRHAMGYGQQTYRIARCISRNSSVEPGRWGCRLPEPAQRP</sequence>
<name>A0A7X0HEF7_9ACTN</name>
<reference evidence="1 2" key="1">
    <citation type="submission" date="2020-08" db="EMBL/GenBank/DDBJ databases">
        <title>Genomic Encyclopedia of Type Strains, Phase IV (KMG-IV): sequencing the most valuable type-strain genomes for metagenomic binning, comparative biology and taxonomic classification.</title>
        <authorList>
            <person name="Goeker M."/>
        </authorList>
    </citation>
    <scope>NUCLEOTIDE SEQUENCE [LARGE SCALE GENOMIC DNA]</scope>
    <source>
        <strain evidence="1 2">DSM 40141</strain>
    </source>
</reference>
<organism evidence="1 2">
    <name type="scientific">Streptomyces candidus</name>
    <dbReference type="NCBI Taxonomy" id="67283"/>
    <lineage>
        <taxon>Bacteria</taxon>
        <taxon>Bacillati</taxon>
        <taxon>Actinomycetota</taxon>
        <taxon>Actinomycetes</taxon>
        <taxon>Kitasatosporales</taxon>
        <taxon>Streptomycetaceae</taxon>
        <taxon>Streptomyces</taxon>
    </lineage>
</organism>